<dbReference type="EMBL" id="JACRWC010000033">
    <property type="protein sequence ID" value="MBC5998778.1"/>
    <property type="molecule type" value="Genomic_DNA"/>
</dbReference>
<dbReference type="GO" id="GO:0005737">
    <property type="term" value="C:cytoplasm"/>
    <property type="evidence" value="ECO:0007669"/>
    <property type="project" value="UniProtKB-SubCell"/>
</dbReference>
<comment type="similarity">
    <text evidence="3">Belongs to the ScpA family.</text>
</comment>
<dbReference type="GO" id="GO:0006260">
    <property type="term" value="P:DNA replication"/>
    <property type="evidence" value="ECO:0007669"/>
    <property type="project" value="UniProtKB-UniRule"/>
</dbReference>
<keyword evidence="3" id="KW-0132">Cell division</keyword>
<dbReference type="Pfam" id="PF02616">
    <property type="entry name" value="SMC_ScpA"/>
    <property type="match status" value="1"/>
</dbReference>
<keyword evidence="6" id="KW-1185">Reference proteome</keyword>
<comment type="caution">
    <text evidence="5">The sequence shown here is derived from an EMBL/GenBank/DDBJ whole genome shotgun (WGS) entry which is preliminary data.</text>
</comment>
<dbReference type="AlphaFoldDB" id="A0A923SL28"/>
<evidence type="ECO:0000313" key="6">
    <source>
        <dbReference type="Proteomes" id="UP000644115"/>
    </source>
</evidence>
<dbReference type="Gene3D" id="6.10.250.2410">
    <property type="match status" value="1"/>
</dbReference>
<comment type="subcellular location">
    <subcellularLocation>
        <location evidence="3">Cytoplasm</location>
    </subcellularLocation>
    <text evidence="3">Associated with two foci at the outer edges of the nucleoid region in young cells, and at four foci within both cell halves in older cells.</text>
</comment>
<dbReference type="Proteomes" id="UP000644115">
    <property type="component" value="Unassembled WGS sequence"/>
</dbReference>
<evidence type="ECO:0000256" key="3">
    <source>
        <dbReference type="HAMAP-Rule" id="MF_01805"/>
    </source>
</evidence>
<dbReference type="InterPro" id="IPR023093">
    <property type="entry name" value="ScpA-like_C"/>
</dbReference>
<dbReference type="PANTHER" id="PTHR33969:SF2">
    <property type="entry name" value="SEGREGATION AND CONDENSATION PROTEIN A"/>
    <property type="match status" value="1"/>
</dbReference>
<gene>
    <name evidence="3" type="primary">scpA</name>
    <name evidence="5" type="ORF">H8876_02000</name>
</gene>
<comment type="function">
    <text evidence="3">Participates in chromosomal partition during cell division. May act via the formation of a condensin-like complex containing Smc and ScpB that pull DNA away from mid-cell into both cell halves.</text>
</comment>
<name>A0A923SL28_9FIRM</name>
<dbReference type="Gene3D" id="1.10.10.580">
    <property type="entry name" value="Structural maintenance of chromosome 1. Chain E"/>
    <property type="match status" value="1"/>
</dbReference>
<evidence type="ECO:0000256" key="1">
    <source>
        <dbReference type="ARBA" id="ARBA00022829"/>
    </source>
</evidence>
<dbReference type="RefSeq" id="WP_249286314.1">
    <property type="nucleotide sequence ID" value="NZ_JACRWC010000033.1"/>
</dbReference>
<reference evidence="5" key="1">
    <citation type="submission" date="2020-08" db="EMBL/GenBank/DDBJ databases">
        <authorList>
            <person name="Liu C."/>
            <person name="Sun Q."/>
        </authorList>
    </citation>
    <scope>NUCLEOTIDE SEQUENCE</scope>
    <source>
        <strain evidence="5">BX16</strain>
    </source>
</reference>
<keyword evidence="3" id="KW-0131">Cell cycle</keyword>
<dbReference type="PANTHER" id="PTHR33969">
    <property type="entry name" value="SEGREGATION AND CONDENSATION PROTEIN A"/>
    <property type="match status" value="1"/>
</dbReference>
<organism evidence="5 6">
    <name type="scientific">Lentihominibacter faecis</name>
    <dbReference type="NCBI Taxonomy" id="2764712"/>
    <lineage>
        <taxon>Bacteria</taxon>
        <taxon>Bacillati</taxon>
        <taxon>Bacillota</taxon>
        <taxon>Clostridia</taxon>
        <taxon>Peptostreptococcales</taxon>
        <taxon>Anaerovoracaceae</taxon>
        <taxon>Lentihominibacter</taxon>
    </lineage>
</organism>
<protein>
    <recommendedName>
        <fullName evidence="2 3">Segregation and condensation protein A</fullName>
    </recommendedName>
</protein>
<evidence type="ECO:0000256" key="4">
    <source>
        <dbReference type="SAM" id="MobiDB-lite"/>
    </source>
</evidence>
<dbReference type="GO" id="GO:0051301">
    <property type="term" value="P:cell division"/>
    <property type="evidence" value="ECO:0007669"/>
    <property type="project" value="UniProtKB-KW"/>
</dbReference>
<comment type="subunit">
    <text evidence="3">Component of a cohesin-like complex composed of ScpA, ScpB and the Smc homodimer, in which ScpA and ScpB bind to the head domain of Smc. The presence of the three proteins is required for the association of the complex with DNA.</text>
</comment>
<keyword evidence="1 3" id="KW-0159">Chromosome partition</keyword>
<dbReference type="InterPro" id="IPR003768">
    <property type="entry name" value="ScpA"/>
</dbReference>
<proteinExistence type="inferred from homology"/>
<feature type="region of interest" description="Disordered" evidence="4">
    <location>
        <begin position="248"/>
        <end position="298"/>
    </location>
</feature>
<sequence>MSYRVKLNVFEGPFDLLVYLIEHAEMSIYDIQISEIVKQYMEHVKAMQITDVNVSSEFMVLAAALLEIKSKMLLPRAVPEEGSAEVAEDPRTQLVAKLLEYKKFKRISEMLEACEEHTAKILEKPQEDLAAYTGEPDEYLSLDIEKFKTAFEQFLRRKKKLEEIREHHRRSEKQRLTQEHRMDDIQEFFRSDPKRKADFRELIHKRDDKYDVAVTFASVLEMMKQRRVDAEQKYLFGDITVTAAEELFAEDGSTEPEAAGDAGSMRTGIAGGAGDAGSMRTGSAEGAGDAGSTEEREE</sequence>
<keyword evidence="3" id="KW-0963">Cytoplasm</keyword>
<dbReference type="GO" id="GO:0007059">
    <property type="term" value="P:chromosome segregation"/>
    <property type="evidence" value="ECO:0007669"/>
    <property type="project" value="UniProtKB-UniRule"/>
</dbReference>
<accession>A0A923SL28</accession>
<evidence type="ECO:0000313" key="5">
    <source>
        <dbReference type="EMBL" id="MBC5998778.1"/>
    </source>
</evidence>
<evidence type="ECO:0000256" key="2">
    <source>
        <dbReference type="ARBA" id="ARBA00044777"/>
    </source>
</evidence>
<dbReference type="HAMAP" id="MF_01805">
    <property type="entry name" value="ScpA"/>
    <property type="match status" value="1"/>
</dbReference>